<sequence length="43" mass="4614">MVTGPVNLGNPQEMTIEAIAREVPTCTQSSSTLEFKPLPVDDP</sequence>
<protein>
    <submittedName>
        <fullName evidence="1">Putative sugar-nucleotide epimerase/dehydratase</fullName>
    </submittedName>
</protein>
<dbReference type="HOGENOM" id="CLU_3230560_0_0_5"/>
<accession>M4ZYA3</accession>
<organism evidence="1 2">
    <name type="scientific">Bradyrhizobium oligotrophicum S58</name>
    <dbReference type="NCBI Taxonomy" id="1245469"/>
    <lineage>
        <taxon>Bacteria</taxon>
        <taxon>Pseudomonadati</taxon>
        <taxon>Pseudomonadota</taxon>
        <taxon>Alphaproteobacteria</taxon>
        <taxon>Hyphomicrobiales</taxon>
        <taxon>Nitrobacteraceae</taxon>
        <taxon>Bradyrhizobium</taxon>
    </lineage>
</organism>
<gene>
    <name evidence="1" type="ORF">S58_54570</name>
</gene>
<evidence type="ECO:0000313" key="2">
    <source>
        <dbReference type="Proteomes" id="UP000011841"/>
    </source>
</evidence>
<dbReference type="STRING" id="1245469.S58_54570"/>
<dbReference type="PATRIC" id="fig|1245469.3.peg.5584"/>
<dbReference type="EMBL" id="AP012603">
    <property type="protein sequence ID" value="BAM91435.1"/>
    <property type="molecule type" value="Genomic_DNA"/>
</dbReference>
<evidence type="ECO:0000313" key="1">
    <source>
        <dbReference type="EMBL" id="BAM91435.1"/>
    </source>
</evidence>
<proteinExistence type="predicted"/>
<dbReference type="Proteomes" id="UP000011841">
    <property type="component" value="Chromosome"/>
</dbReference>
<keyword evidence="2" id="KW-1185">Reference proteome</keyword>
<dbReference type="KEGG" id="aol:S58_54570"/>
<dbReference type="AlphaFoldDB" id="M4ZYA3"/>
<dbReference type="RefSeq" id="WP_015668523.1">
    <property type="nucleotide sequence ID" value="NC_020453.1"/>
</dbReference>
<dbReference type="GeneID" id="301821277"/>
<name>M4ZYA3_9BRAD</name>
<reference evidence="1 2" key="1">
    <citation type="journal article" date="2013" name="Appl. Environ. Microbiol.">
        <title>Genome analysis suggests that the soil oligotrophic bacterium Agromonas oligotrophica (Bradyrhizobium oligotrophicum) is a nitrogen-fixing symbiont of Aeschynomene indica.</title>
        <authorList>
            <person name="Okubo T."/>
            <person name="Fukushima S."/>
            <person name="Itakura M."/>
            <person name="Oshima K."/>
            <person name="Longtonglang A."/>
            <person name="Teaumroong N."/>
            <person name="Mitsui H."/>
            <person name="Hattori M."/>
            <person name="Hattori R."/>
            <person name="Hattori T."/>
            <person name="Minamisawa K."/>
        </authorList>
    </citation>
    <scope>NUCLEOTIDE SEQUENCE [LARGE SCALE GENOMIC DNA]</scope>
    <source>
        <strain evidence="1 2">S58</strain>
    </source>
</reference>